<dbReference type="HOGENOM" id="CLU_108923_6_3_11"/>
<dbReference type="RefSeq" id="WP_012300117.1">
    <property type="nucleotide sequence ID" value="NC_010407.1"/>
</dbReference>
<dbReference type="AlphaFoldDB" id="B0RC76"/>
<protein>
    <recommendedName>
        <fullName evidence="2">Activator of Hsp90 ATPase homologue 1/2-like C-terminal domain-containing protein</fullName>
    </recommendedName>
</protein>
<reference evidence="3 4" key="1">
    <citation type="journal article" date="2008" name="J. Bacteriol.">
        <title>Genome of the actinomycete plant pathogen Clavibacter michiganensis subsp. sepedonicus suggests recent niche adaptation.</title>
        <authorList>
            <person name="Bentley S.D."/>
            <person name="Corton C."/>
            <person name="Brown S.E."/>
            <person name="Barron A."/>
            <person name="Clark L."/>
            <person name="Doggett J."/>
            <person name="Harris B."/>
            <person name="Ormond D."/>
            <person name="Quail M.A."/>
            <person name="May G."/>
            <person name="Francis D."/>
            <person name="Knudson D."/>
            <person name="Parkhill J."/>
            <person name="Ishimaru C.A."/>
        </authorList>
    </citation>
    <scope>NUCLEOTIDE SEQUENCE [LARGE SCALE GENOMIC DNA]</scope>
    <source>
        <strain evidence="4">ATCC 33113 / DSM 20744 / JCM 9667 / LMG 2889 / ICMP 2535 / C-1</strain>
    </source>
</reference>
<dbReference type="OrthoDB" id="3365660at2"/>
<sequence>MSEPIVITRTFAASRERVFDAWTSPADFSTWFGTAAVDVPLDTLRMDVRVGGAWSAVMRLPDGGSIDWAGEYVELDRPSRIAMTMTDRPDQPAGEPLTVDLEEVAGGATRMTMTQRAGEFTPEQREMTMQGWGAFLDVMEGLVAPDGAGVGR</sequence>
<organism evidence="3 4">
    <name type="scientific">Clavibacter sepedonicus</name>
    <name type="common">Clavibacter michiganensis subsp. sepedonicus</name>
    <dbReference type="NCBI Taxonomy" id="31964"/>
    <lineage>
        <taxon>Bacteria</taxon>
        <taxon>Bacillati</taxon>
        <taxon>Actinomycetota</taxon>
        <taxon>Actinomycetes</taxon>
        <taxon>Micrococcales</taxon>
        <taxon>Microbacteriaceae</taxon>
        <taxon>Clavibacter</taxon>
    </lineage>
</organism>
<comment type="similarity">
    <text evidence="1">Belongs to the AHA1 family.</text>
</comment>
<dbReference type="STRING" id="31964.CMS2891"/>
<name>B0RC76_CLASE</name>
<dbReference type="CDD" id="cd07814">
    <property type="entry name" value="SRPBCC_CalC_Aha1-like"/>
    <property type="match status" value="1"/>
</dbReference>
<dbReference type="Proteomes" id="UP000001318">
    <property type="component" value="Chromosome"/>
</dbReference>
<gene>
    <name evidence="3" type="ordered locus">CMS2891</name>
</gene>
<dbReference type="GeneID" id="29471915"/>
<feature type="domain" description="Activator of Hsp90 ATPase homologue 1/2-like C-terminal" evidence="2">
    <location>
        <begin position="13"/>
        <end position="143"/>
    </location>
</feature>
<dbReference type="EMBL" id="AM849034">
    <property type="protein sequence ID" value="CAQ02962.1"/>
    <property type="molecule type" value="Genomic_DNA"/>
</dbReference>
<evidence type="ECO:0000259" key="2">
    <source>
        <dbReference type="Pfam" id="PF08327"/>
    </source>
</evidence>
<evidence type="ECO:0000256" key="1">
    <source>
        <dbReference type="ARBA" id="ARBA00006817"/>
    </source>
</evidence>
<dbReference type="InterPro" id="IPR013538">
    <property type="entry name" value="ASHA1/2-like_C"/>
</dbReference>
<evidence type="ECO:0000313" key="3">
    <source>
        <dbReference type="EMBL" id="CAQ02962.1"/>
    </source>
</evidence>
<proteinExistence type="inferred from homology"/>
<dbReference type="InterPro" id="IPR023393">
    <property type="entry name" value="START-like_dom_sf"/>
</dbReference>
<evidence type="ECO:0000313" key="4">
    <source>
        <dbReference type="Proteomes" id="UP000001318"/>
    </source>
</evidence>
<dbReference type="KEGG" id="cms:CMS2891"/>
<dbReference type="SUPFAM" id="SSF55961">
    <property type="entry name" value="Bet v1-like"/>
    <property type="match status" value="1"/>
</dbReference>
<dbReference type="Pfam" id="PF08327">
    <property type="entry name" value="AHSA1"/>
    <property type="match status" value="1"/>
</dbReference>
<keyword evidence="4" id="KW-1185">Reference proteome</keyword>
<dbReference type="eggNOG" id="COG3832">
    <property type="taxonomic scope" value="Bacteria"/>
</dbReference>
<dbReference type="Gene3D" id="3.30.530.20">
    <property type="match status" value="1"/>
</dbReference>
<accession>B0RC76</accession>